<dbReference type="InterPro" id="IPR046538">
    <property type="entry name" value="DUF6603"/>
</dbReference>
<sequence>MANVLISNDTLTMDDTTYQSTAFSQVLQIFGISQLPINAAQVTPDGDGSKNFTITGNVNLFSTAIDGVTLYLDFITTDTFQFQLQGLFPSFQLSTIRAQQILPANELTNLSELLGMTFQNVTFVFDSERGEIYFGLLQSSSQLTSLSANGLALNKIGFEFLRVYADNRITFSMYAEIAIGSTLIDTKIQIPLGGVLSANNWTLTIDSVLLLSSGLQDLIAFLEGTNIGSAIGVPSFADIFPDQLHQIPVFSLSAIEIQFNPLAGKISSLAFQLGSVYPFEVGNLFTLDKVGLRMFINVANPGFSLTVFGAIKVKDDASISLAVRIPENKQDNWILTMEVVLYLQSIADIAGLPINTPFGELSLPDALLTINDLRLNLFEVDFNPINQTVSAILIDVAFYAECDIYGLKIANPQISLNLMNPFNQAALPPREINGSIAGVIGVGGINFDLNAEKSGSTWLFVCKTEPGAIDIGAFIIALSQQFDLHLPDALRGITLQNISLTFSTTSSGTDPASKTSNLLFTCEGKFVVEGQDVDIVVTIEVRKDGAAYDRTIGGHVMVGSRKFTLRFDQSNTSTSLIATYDKQGGEKIKVKEDLIAPLSTDIAQYIPDGLEIDFKDVLFVYRKSNTGQNGAAVTTFLFGVDLSVDFPSLSNLPLVGQALPTDQTITVNNVQILVASNSVQQSDVMGLNSQIPTSVTKLPGTDLRAGLNFSASIMFGGTPQILAAPIVNQNTPATPPPAVASPPVAGVTAADNVKWFTLQKAFGPVNFNRVGVKYEDAVVQFLLDASLSLAGLTLSLDGLSFGSPLKIFAPQFDLRGLGIDYRSGAAEIGGAFLHSKGMLNGKAYDEYDGAAVIKTTSLTLSALGSYAVLDNPSLFIYAILDYPLGGPAFFFVTGLAAGFGYNRALLVPPVDQIAQFPLVTAAVNGASPPQNTKDLTEVLAKLALYIHPELGQNFFAIGIKFTSFKIIDSFVLLAVAFGNQLEINVLGLSTMIQPPPVPGTPPVTPVAVVQMAVKASFVPARGFLGVSAQLTSASYLIDRACQLTGGFAFYTWFAGEHAGEFVQTLGGYHPNFVAPDYYPRVPRLGYNWQVNSELSIKGEAYFALTAAAMMAGLRVQANWNSGNLRAWFNLSADFILAWKPFHYDATAHVNLGASYTFQFFGTHHLTFDVGADLHIWGPEFSGQAHINLDIISFDISFGRSAAQQLSPIEWPIFKQSFLPADNAICSIAVTDGLVGKQGQDAQDLGVINPKNFVLVTNAVVPSSGAQINTSALTVSHVAYLDDATGVRLIPFSAASPQGDLVQVASQGVKTKAIGAPAIGPVGVQTSEFACMHTITITRNGLHVERDFAYTPVLKNVPTALWGQYVRQGQYLLPPDLNGQRFIVDALSGFEIRPAVQATPGETAPVDPGKLQYDPENIQAAYEWEQDPVAFQAETLDEAGRRQRISSSIVDAATLAARQQLCQALGVNLETIDLDATIAGEVASDFLFAPQIEKAG</sequence>
<protein>
    <recommendedName>
        <fullName evidence="1">DUF6603 domain-containing protein</fullName>
    </recommendedName>
</protein>
<keyword evidence="3" id="KW-1185">Reference proteome</keyword>
<reference evidence="2" key="1">
    <citation type="submission" date="2020-10" db="EMBL/GenBank/DDBJ databases">
        <title>Taxonomic study of unclassified bacteria belonging to the class Ktedonobacteria.</title>
        <authorList>
            <person name="Yabe S."/>
            <person name="Wang C.M."/>
            <person name="Zheng Y."/>
            <person name="Sakai Y."/>
            <person name="Cavaletti L."/>
            <person name="Monciardini P."/>
            <person name="Donadio S."/>
        </authorList>
    </citation>
    <scope>NUCLEOTIDE SEQUENCE</scope>
    <source>
        <strain evidence="2">ID150040</strain>
    </source>
</reference>
<name>A0A8J3IHX4_9CHLR</name>
<organism evidence="2 3">
    <name type="scientific">Reticulibacter mediterranei</name>
    <dbReference type="NCBI Taxonomy" id="2778369"/>
    <lineage>
        <taxon>Bacteria</taxon>
        <taxon>Bacillati</taxon>
        <taxon>Chloroflexota</taxon>
        <taxon>Ktedonobacteria</taxon>
        <taxon>Ktedonobacterales</taxon>
        <taxon>Reticulibacteraceae</taxon>
        <taxon>Reticulibacter</taxon>
    </lineage>
</organism>
<dbReference type="RefSeq" id="WP_220201509.1">
    <property type="nucleotide sequence ID" value="NZ_BNJK01000001.1"/>
</dbReference>
<comment type="caution">
    <text evidence="2">The sequence shown here is derived from an EMBL/GenBank/DDBJ whole genome shotgun (WGS) entry which is preliminary data.</text>
</comment>
<gene>
    <name evidence="2" type="ORF">KSF_006040</name>
</gene>
<accession>A0A8J3IHX4</accession>
<evidence type="ECO:0000313" key="2">
    <source>
        <dbReference type="EMBL" id="GHO90556.1"/>
    </source>
</evidence>
<dbReference type="EMBL" id="BNJK01000001">
    <property type="protein sequence ID" value="GHO90556.1"/>
    <property type="molecule type" value="Genomic_DNA"/>
</dbReference>
<feature type="domain" description="DUF6603" evidence="1">
    <location>
        <begin position="758"/>
        <end position="1233"/>
    </location>
</feature>
<evidence type="ECO:0000259" key="1">
    <source>
        <dbReference type="Pfam" id="PF20248"/>
    </source>
</evidence>
<dbReference type="Pfam" id="PF20248">
    <property type="entry name" value="DUF6603"/>
    <property type="match status" value="1"/>
</dbReference>
<proteinExistence type="predicted"/>
<dbReference type="Proteomes" id="UP000597444">
    <property type="component" value="Unassembled WGS sequence"/>
</dbReference>
<evidence type="ECO:0000313" key="3">
    <source>
        <dbReference type="Proteomes" id="UP000597444"/>
    </source>
</evidence>